<dbReference type="PANTHER" id="PTHR30489:SF0">
    <property type="entry name" value="LIPOPROTEIN-RELEASING SYSTEM TRANSMEMBRANE PROTEIN LOLE"/>
    <property type="match status" value="1"/>
</dbReference>
<feature type="transmembrane region" description="Helical" evidence="7">
    <location>
        <begin position="263"/>
        <end position="289"/>
    </location>
</feature>
<dbReference type="STRING" id="1317121.ATO11_20470"/>
<evidence type="ECO:0000256" key="1">
    <source>
        <dbReference type="ARBA" id="ARBA00004651"/>
    </source>
</evidence>
<feature type="transmembrane region" description="Helical" evidence="7">
    <location>
        <begin position="310"/>
        <end position="330"/>
    </location>
</feature>
<dbReference type="GO" id="GO:0044874">
    <property type="term" value="P:lipoprotein localization to outer membrane"/>
    <property type="evidence" value="ECO:0007669"/>
    <property type="project" value="TreeGrafter"/>
</dbReference>
<keyword evidence="6 7" id="KW-0472">Membrane</keyword>
<feature type="domain" description="ABC3 transporter permease C-terminal" evidence="8">
    <location>
        <begin position="660"/>
        <end position="777"/>
    </location>
</feature>
<dbReference type="InterPro" id="IPR003838">
    <property type="entry name" value="ABC3_permease_C"/>
</dbReference>
<feature type="transmembrane region" description="Helical" evidence="7">
    <location>
        <begin position="654"/>
        <end position="677"/>
    </location>
</feature>
<keyword evidence="5 7" id="KW-1133">Transmembrane helix</keyword>
<dbReference type="EMBL" id="AQQZ01000026">
    <property type="protein sequence ID" value="KNG91866.1"/>
    <property type="molecule type" value="Genomic_DNA"/>
</dbReference>
<dbReference type="InterPro" id="IPR025857">
    <property type="entry name" value="MacB_PCD"/>
</dbReference>
<feature type="domain" description="MacB-like periplasmic core" evidence="9">
    <location>
        <begin position="432"/>
        <end position="629"/>
    </location>
</feature>
<evidence type="ECO:0000256" key="5">
    <source>
        <dbReference type="ARBA" id="ARBA00022989"/>
    </source>
</evidence>
<sequence length="786" mass="84902">MQAMDRKLLRDFARLWAQGLAIALVLAAGVTVIIMSVGMSRALNESREAYYAQNRFADLFAGARRAPDGLLAEIQGIPGVMEVDAQVRQYATLDIPDRTRPATGLLLSFSPSARPALNIPILRSGNWPERADEVVVNEPFAEANGLRLGDVFAANLNGRKRELQITGTALSPEFIYTIGPGALMPQNETFGILWLPEEVLDAAFNMEGAFNDVSIALLPGTNAIDVKEELDVLLEPYGGRATADRGEQQSNAFLDAEIQQLEVLAYVLPPVFLGISVFLVNMVVGRIVFLERSEIGLMKAIGYSSWGICLHYLMLAGLIALVGIVIGVIAGSWLAQSMAALYATYFDFPFLVFGVPASIYAVSALLALAATFAGALRSAIKAAALAPAVAMSPPAPPNFRRSVFDVFAAALRLSQPSRMILRSLSRWPVRAATTLIGVALAVSTLVASSFFPDAMDDIIDKGFYQSNRQDALLLFDPDVPQSALAEVQALPGVLQVEPQQYHAAILRHGHLEKRVSISTVGGLSDLARVVDDAGRPVAPDGTGLLISHRLAHALDVGIGDTIRATFESGLRETYQIPVSGVVTQYFGLGAYISHDHLNALFRQSPRMTTANVTLADPFGPEAFNERVTDLPAVTGTIDMTENRMSFVETISQNILVVTTIYAILGSIITVGVCYNAARIQLSERARELASLRILGFSKFDVGKVLVGEVMILVLLAQPLGWWFGTEVARWMTEGFSSDLYAIPLVLEPATYARASLIVLTAAVISTLVVALRLSRLDLISVMKTRE</sequence>
<feature type="transmembrane region" description="Helical" evidence="7">
    <location>
        <begin position="704"/>
        <end position="723"/>
    </location>
</feature>
<dbReference type="GO" id="GO:0098797">
    <property type="term" value="C:plasma membrane protein complex"/>
    <property type="evidence" value="ECO:0007669"/>
    <property type="project" value="TreeGrafter"/>
</dbReference>
<dbReference type="PANTHER" id="PTHR30489">
    <property type="entry name" value="LIPOPROTEIN-RELEASING SYSTEM TRANSMEMBRANE PROTEIN LOLE"/>
    <property type="match status" value="1"/>
</dbReference>
<evidence type="ECO:0000256" key="7">
    <source>
        <dbReference type="SAM" id="Phobius"/>
    </source>
</evidence>
<dbReference type="Pfam" id="PF12704">
    <property type="entry name" value="MacB_PCD"/>
    <property type="match status" value="1"/>
</dbReference>
<feature type="transmembrane region" description="Helical" evidence="7">
    <location>
        <begin position="427"/>
        <end position="451"/>
    </location>
</feature>
<evidence type="ECO:0000259" key="8">
    <source>
        <dbReference type="Pfam" id="PF02687"/>
    </source>
</evidence>
<keyword evidence="11" id="KW-1185">Reference proteome</keyword>
<evidence type="ECO:0000256" key="3">
    <source>
        <dbReference type="ARBA" id="ARBA00022475"/>
    </source>
</evidence>
<feature type="domain" description="ABC3 transporter permease C-terminal" evidence="8">
    <location>
        <begin position="271"/>
        <end position="376"/>
    </location>
</feature>
<dbReference type="Pfam" id="PF02687">
    <property type="entry name" value="FtsX"/>
    <property type="match status" value="2"/>
</dbReference>
<comment type="similarity">
    <text evidence="2">Belongs to the ABC-4 integral membrane protein family. LolC/E subfamily.</text>
</comment>
<protein>
    <submittedName>
        <fullName evidence="10">ABC transporter permease</fullName>
    </submittedName>
</protein>
<evidence type="ECO:0000256" key="6">
    <source>
        <dbReference type="ARBA" id="ARBA00023136"/>
    </source>
</evidence>
<organism evidence="10 11">
    <name type="scientific">Pseudaestuariivita atlantica</name>
    <dbReference type="NCBI Taxonomy" id="1317121"/>
    <lineage>
        <taxon>Bacteria</taxon>
        <taxon>Pseudomonadati</taxon>
        <taxon>Pseudomonadota</taxon>
        <taxon>Alphaproteobacteria</taxon>
        <taxon>Rhodobacterales</taxon>
        <taxon>Paracoccaceae</taxon>
        <taxon>Pseudaestuariivita</taxon>
    </lineage>
</organism>
<evidence type="ECO:0000313" key="10">
    <source>
        <dbReference type="EMBL" id="KNG91866.1"/>
    </source>
</evidence>
<gene>
    <name evidence="10" type="ORF">ATO11_20470</name>
</gene>
<dbReference type="InterPro" id="IPR051447">
    <property type="entry name" value="Lipoprotein-release_system"/>
</dbReference>
<keyword evidence="3" id="KW-1003">Cell membrane</keyword>
<dbReference type="OrthoDB" id="5137249at2"/>
<feature type="transmembrane region" description="Helical" evidence="7">
    <location>
        <begin position="751"/>
        <end position="773"/>
    </location>
</feature>
<reference evidence="10 11" key="1">
    <citation type="journal article" date="2015" name="Int. J. Syst. Evol. Microbiol.">
        <title>Aestuariivita atlantica sp. nov., isolated from deep sea sediment of the Atlantic Ocean.</title>
        <authorList>
            <person name="Li G."/>
            <person name="Lai Q."/>
            <person name="Du Y."/>
            <person name="Liu X."/>
            <person name="Sun F."/>
            <person name="Shao Z."/>
        </authorList>
    </citation>
    <scope>NUCLEOTIDE SEQUENCE [LARGE SCALE GENOMIC DNA]</scope>
    <source>
        <strain evidence="10 11">22II-S11-z3</strain>
    </source>
</reference>
<dbReference type="PATRIC" id="fig|1317121.7.peg.1863"/>
<feature type="transmembrane region" description="Helical" evidence="7">
    <location>
        <begin position="350"/>
        <end position="376"/>
    </location>
</feature>
<dbReference type="Proteomes" id="UP000036938">
    <property type="component" value="Unassembled WGS sequence"/>
</dbReference>
<proteinExistence type="inferred from homology"/>
<evidence type="ECO:0000256" key="2">
    <source>
        <dbReference type="ARBA" id="ARBA00005236"/>
    </source>
</evidence>
<dbReference type="AlphaFoldDB" id="A0A0L1JJD8"/>
<keyword evidence="4 7" id="KW-0812">Transmembrane</keyword>
<accession>A0A0L1JJD8</accession>
<comment type="subcellular location">
    <subcellularLocation>
        <location evidence="1">Cell membrane</location>
        <topology evidence="1">Multi-pass membrane protein</topology>
    </subcellularLocation>
</comment>
<name>A0A0L1JJD8_9RHOB</name>
<feature type="transmembrane region" description="Helical" evidence="7">
    <location>
        <begin position="12"/>
        <end position="37"/>
    </location>
</feature>
<comment type="caution">
    <text evidence="10">The sequence shown here is derived from an EMBL/GenBank/DDBJ whole genome shotgun (WGS) entry which is preliminary data.</text>
</comment>
<evidence type="ECO:0000259" key="9">
    <source>
        <dbReference type="Pfam" id="PF12704"/>
    </source>
</evidence>
<evidence type="ECO:0000313" key="11">
    <source>
        <dbReference type="Proteomes" id="UP000036938"/>
    </source>
</evidence>
<evidence type="ECO:0000256" key="4">
    <source>
        <dbReference type="ARBA" id="ARBA00022692"/>
    </source>
</evidence>